<evidence type="ECO:0000256" key="2">
    <source>
        <dbReference type="ARBA" id="ARBA00009573"/>
    </source>
</evidence>
<name>A0A1D1UK68_RAMVA</name>
<dbReference type="InterPro" id="IPR011387">
    <property type="entry name" value="TIF2A"/>
</dbReference>
<evidence type="ECO:0000256" key="5">
    <source>
        <dbReference type="ARBA" id="ARBA00022574"/>
    </source>
</evidence>
<keyword evidence="12" id="KW-1185">Reference proteome</keyword>
<proteinExistence type="inferred from homology"/>
<feature type="compositionally biased region" description="Polar residues" evidence="9">
    <location>
        <begin position="475"/>
        <end position="485"/>
    </location>
</feature>
<keyword evidence="6" id="KW-0677">Repeat</keyword>
<evidence type="ECO:0000256" key="6">
    <source>
        <dbReference type="ARBA" id="ARBA00022737"/>
    </source>
</evidence>
<dbReference type="OrthoDB" id="2194683at2759"/>
<dbReference type="STRING" id="947166.A0A1D1UK68"/>
<dbReference type="PANTHER" id="PTHR13227">
    <property type="entry name" value="EUKARYOTIC TRANSLATION INITIATION FACTOR 2A"/>
    <property type="match status" value="1"/>
</dbReference>
<keyword evidence="8" id="KW-0648">Protein biosynthesis</keyword>
<evidence type="ECO:0000313" key="12">
    <source>
        <dbReference type="Proteomes" id="UP000186922"/>
    </source>
</evidence>
<sequence length="711" mass="78230">MAATKIDGQTTDSATSSGLMLALRGTQGIQLIHGPPSNQPVDFFASLKMDSRFMVFSPQGNYLVYHTPTGVQLADLVNKETLDLGTGTVLVRDAAFSPQEGYLVLWDAPAKKEDNSCTVYDLKNRTVKAVYSQSETTWKVRWSHDEHLLFLMGKDQSYLFDHSNFSKPQISPKARIGELSISPASQPYHLIVFNPNKSTPGFVRLYKFPKMDDPADALAARSVVKEDQVIFKWNAQGTHVLFLASQDMDERSYYGSSQLFLMNTSSDSLIIGLDKEGPVHACEWSPKGDTFVVIYGFMPGKTCIFSKKGDLVHTFDSQYRNGLQYNPFGNLMILYGHGNIRGVFEIWDMVAIKKVCGRDSEYMTHIEWSPDGAIILMGTTSPRLKVGNKHTLWHYTGKLLQEQSYSGELFQVCWRPAPPGTYKAPDPSKELGSNYVVNEPKKAAAYVPPSMRNRPGGPVGYAPASAQGASALYNEPSSVPRSTGTFGYAPVDEDAKSKAKKKKKPKSEAGKGEADGGAGQSGDSSSRPRTGSNADAYRPRTGSNADQAYRPRTGSNTNQVYRPRTGSNANQPYRPRTGSNQAQGNTPRSTSMRSVGQNGQNGQSSSPAATPSPQPSKSAEKLQKKPKPVERAHSPELTSEDENQHTVSTGDPEKDKKILKLNKKIQEINSLKKEQVAGKVLEKNQLEKISRLDSINKELEKLQLSAILKKK</sequence>
<evidence type="ECO:0000256" key="7">
    <source>
        <dbReference type="ARBA" id="ARBA00022845"/>
    </source>
</evidence>
<dbReference type="InterPro" id="IPR013979">
    <property type="entry name" value="TIF_beta_prop-like"/>
</dbReference>
<evidence type="ECO:0000256" key="1">
    <source>
        <dbReference type="ARBA" id="ARBA00003993"/>
    </source>
</evidence>
<evidence type="ECO:0000259" key="10">
    <source>
        <dbReference type="Pfam" id="PF08662"/>
    </source>
</evidence>
<dbReference type="PANTHER" id="PTHR13227:SF0">
    <property type="entry name" value="EUKARYOTIC TRANSLATION INITIATION FACTOR 2A"/>
    <property type="match status" value="1"/>
</dbReference>
<feature type="compositionally biased region" description="Low complexity" evidence="9">
    <location>
        <begin position="604"/>
        <end position="617"/>
    </location>
</feature>
<dbReference type="GO" id="GO:0006417">
    <property type="term" value="P:regulation of translation"/>
    <property type="evidence" value="ECO:0007669"/>
    <property type="project" value="UniProtKB-KW"/>
</dbReference>
<comment type="similarity">
    <text evidence="2">Belongs to the WD repeat EIF2A family.</text>
</comment>
<dbReference type="Proteomes" id="UP000186922">
    <property type="component" value="Unassembled WGS sequence"/>
</dbReference>
<reference evidence="11 12" key="1">
    <citation type="journal article" date="2016" name="Nat. Commun.">
        <title>Extremotolerant tardigrade genome and improved radiotolerance of human cultured cells by tardigrade-unique protein.</title>
        <authorList>
            <person name="Hashimoto T."/>
            <person name="Horikawa D.D."/>
            <person name="Saito Y."/>
            <person name="Kuwahara H."/>
            <person name="Kozuka-Hata H."/>
            <person name="Shin-I T."/>
            <person name="Minakuchi Y."/>
            <person name="Ohishi K."/>
            <person name="Motoyama A."/>
            <person name="Aizu T."/>
            <person name="Enomoto A."/>
            <person name="Kondo K."/>
            <person name="Tanaka S."/>
            <person name="Hara Y."/>
            <person name="Koshikawa S."/>
            <person name="Sagara H."/>
            <person name="Miura T."/>
            <person name="Yokobori S."/>
            <person name="Miyagawa K."/>
            <person name="Suzuki Y."/>
            <person name="Kubo T."/>
            <person name="Oyama M."/>
            <person name="Kohara Y."/>
            <person name="Fujiyama A."/>
            <person name="Arakawa K."/>
            <person name="Katayama T."/>
            <person name="Toyoda A."/>
            <person name="Kunieda T."/>
        </authorList>
    </citation>
    <scope>NUCLEOTIDE SEQUENCE [LARGE SCALE GENOMIC DNA]</scope>
    <source>
        <strain evidence="11 12">YOKOZUNA-1</strain>
    </source>
</reference>
<dbReference type="GO" id="GO:0003729">
    <property type="term" value="F:mRNA binding"/>
    <property type="evidence" value="ECO:0007669"/>
    <property type="project" value="TreeGrafter"/>
</dbReference>
<comment type="caution">
    <text evidence="11">The sequence shown here is derived from an EMBL/GenBank/DDBJ whole genome shotgun (WGS) entry which is preliminary data.</text>
</comment>
<dbReference type="GO" id="GO:0000049">
    <property type="term" value="F:tRNA binding"/>
    <property type="evidence" value="ECO:0007669"/>
    <property type="project" value="TreeGrafter"/>
</dbReference>
<protein>
    <recommendedName>
        <fullName evidence="3">Eukaryotic translation initiation factor 2A</fullName>
    </recommendedName>
</protein>
<dbReference type="GO" id="GO:0043022">
    <property type="term" value="F:ribosome binding"/>
    <property type="evidence" value="ECO:0007669"/>
    <property type="project" value="TreeGrafter"/>
</dbReference>
<feature type="region of interest" description="Disordered" evidence="9">
    <location>
        <begin position="473"/>
        <end position="657"/>
    </location>
</feature>
<dbReference type="GO" id="GO:0022627">
    <property type="term" value="C:cytosolic small ribosomal subunit"/>
    <property type="evidence" value="ECO:0007669"/>
    <property type="project" value="TreeGrafter"/>
</dbReference>
<dbReference type="Gene3D" id="2.130.10.10">
    <property type="entry name" value="YVTN repeat-like/Quinoprotein amine dehydrogenase"/>
    <property type="match status" value="2"/>
</dbReference>
<dbReference type="Pfam" id="PF08662">
    <property type="entry name" value="eIF2A"/>
    <property type="match status" value="1"/>
</dbReference>
<evidence type="ECO:0000256" key="3">
    <source>
        <dbReference type="ARBA" id="ARBA00013819"/>
    </source>
</evidence>
<feature type="domain" description="Translation initiation factor beta propellor-like" evidence="10">
    <location>
        <begin position="222"/>
        <end position="412"/>
    </location>
</feature>
<dbReference type="GO" id="GO:0003743">
    <property type="term" value="F:translation initiation factor activity"/>
    <property type="evidence" value="ECO:0007669"/>
    <property type="project" value="UniProtKB-KW"/>
</dbReference>
<gene>
    <name evidence="11" type="primary">RvY_00803-1</name>
    <name evidence="11" type="synonym">RvY_00803.1</name>
    <name evidence="11" type="ORF">RvY_00803</name>
</gene>
<keyword evidence="4" id="KW-0396">Initiation factor</keyword>
<dbReference type="SUPFAM" id="SSF82171">
    <property type="entry name" value="DPP6 N-terminal domain-like"/>
    <property type="match status" value="1"/>
</dbReference>
<keyword evidence="7" id="KW-0810">Translation regulation</keyword>
<dbReference type="InterPro" id="IPR015943">
    <property type="entry name" value="WD40/YVTN_repeat-like_dom_sf"/>
</dbReference>
<dbReference type="AlphaFoldDB" id="A0A1D1UK68"/>
<evidence type="ECO:0000313" key="11">
    <source>
        <dbReference type="EMBL" id="GAU88032.1"/>
    </source>
</evidence>
<comment type="function">
    <text evidence="1">Functions in the early steps of protein synthesis of a small number of specific mRNAs. Acts by directing the binding of methionyl-tRNAi to 40S ribosomal subunits. In contrast to the eIF-2 complex, it binds methionyl-tRNAi to 40S subunits in a codon-dependent manner, whereas the eIF-2 complex binds methionyl-tRNAi to 40S subunits in a GTP-dependent manner.</text>
</comment>
<evidence type="ECO:0000256" key="4">
    <source>
        <dbReference type="ARBA" id="ARBA00022540"/>
    </source>
</evidence>
<evidence type="ECO:0000256" key="9">
    <source>
        <dbReference type="SAM" id="MobiDB-lite"/>
    </source>
</evidence>
<accession>A0A1D1UK68</accession>
<evidence type="ECO:0000256" key="8">
    <source>
        <dbReference type="ARBA" id="ARBA00022917"/>
    </source>
</evidence>
<organism evidence="11 12">
    <name type="scientific">Ramazzottius varieornatus</name>
    <name type="common">Water bear</name>
    <name type="synonym">Tardigrade</name>
    <dbReference type="NCBI Taxonomy" id="947166"/>
    <lineage>
        <taxon>Eukaryota</taxon>
        <taxon>Metazoa</taxon>
        <taxon>Ecdysozoa</taxon>
        <taxon>Tardigrada</taxon>
        <taxon>Eutardigrada</taxon>
        <taxon>Parachela</taxon>
        <taxon>Hypsibioidea</taxon>
        <taxon>Ramazzottiidae</taxon>
        <taxon>Ramazzottius</taxon>
    </lineage>
</organism>
<feature type="compositionally biased region" description="Basic and acidic residues" evidence="9">
    <location>
        <begin position="618"/>
        <end position="634"/>
    </location>
</feature>
<feature type="compositionally biased region" description="Polar residues" evidence="9">
    <location>
        <begin position="553"/>
        <end position="603"/>
    </location>
</feature>
<dbReference type="EMBL" id="BDGG01000001">
    <property type="protein sequence ID" value="GAU88032.1"/>
    <property type="molecule type" value="Genomic_DNA"/>
</dbReference>
<keyword evidence="5" id="KW-0853">WD repeat</keyword>